<keyword evidence="2" id="KW-1185">Reference proteome</keyword>
<dbReference type="EMBL" id="CP111019">
    <property type="protein sequence ID" value="WAR12997.1"/>
    <property type="molecule type" value="Genomic_DNA"/>
</dbReference>
<proteinExistence type="predicted"/>
<reference evidence="1" key="1">
    <citation type="submission" date="2022-11" db="EMBL/GenBank/DDBJ databases">
        <title>Centuries of genome instability and evolution in soft-shell clam transmissible cancer (bioRxiv).</title>
        <authorList>
            <person name="Hart S.F.M."/>
            <person name="Yonemitsu M.A."/>
            <person name="Giersch R.M."/>
            <person name="Beal B.F."/>
            <person name="Arriagada G."/>
            <person name="Davis B.W."/>
            <person name="Ostrander E.A."/>
            <person name="Goff S.P."/>
            <person name="Metzger M.J."/>
        </authorList>
    </citation>
    <scope>NUCLEOTIDE SEQUENCE</scope>
    <source>
        <strain evidence="1">MELC-2E11</strain>
        <tissue evidence="1">Siphon/mantle</tissue>
    </source>
</reference>
<name>A0ABY7ESP2_MYAAR</name>
<evidence type="ECO:0000313" key="2">
    <source>
        <dbReference type="Proteomes" id="UP001164746"/>
    </source>
</evidence>
<accession>A0ABY7ESP2</accession>
<organism evidence="1 2">
    <name type="scientific">Mya arenaria</name>
    <name type="common">Soft-shell clam</name>
    <dbReference type="NCBI Taxonomy" id="6604"/>
    <lineage>
        <taxon>Eukaryota</taxon>
        <taxon>Metazoa</taxon>
        <taxon>Spiralia</taxon>
        <taxon>Lophotrochozoa</taxon>
        <taxon>Mollusca</taxon>
        <taxon>Bivalvia</taxon>
        <taxon>Autobranchia</taxon>
        <taxon>Heteroconchia</taxon>
        <taxon>Euheterodonta</taxon>
        <taxon>Imparidentia</taxon>
        <taxon>Neoheterodontei</taxon>
        <taxon>Myida</taxon>
        <taxon>Myoidea</taxon>
        <taxon>Myidae</taxon>
        <taxon>Mya</taxon>
    </lineage>
</organism>
<feature type="non-terminal residue" evidence="1">
    <location>
        <position position="1"/>
    </location>
</feature>
<protein>
    <submittedName>
        <fullName evidence="1">Uncharacterized protein</fullName>
    </submittedName>
</protein>
<dbReference type="Proteomes" id="UP001164746">
    <property type="component" value="Chromosome 8"/>
</dbReference>
<evidence type="ECO:0000313" key="1">
    <source>
        <dbReference type="EMBL" id="WAR12997.1"/>
    </source>
</evidence>
<feature type="non-terminal residue" evidence="1">
    <location>
        <position position="166"/>
    </location>
</feature>
<sequence>KCVKRILQQWPALCSYFESHEEGEKLGRVQRTKETLTDPLDVAHLFFLGSHHSLDDKFQHYLPGWRPHGWPPSHLDAAPDEKPPGKVCLHTGHCSCKRCDILGLKTRQNLQENEETLPPGTSAKFFRLFYTSLASSLLKKFPFNDDILKTLSYLNPETREKTSAEA</sequence>
<gene>
    <name evidence="1" type="ORF">MAR_027177</name>
</gene>